<dbReference type="Pfam" id="PF02410">
    <property type="entry name" value="RsfS"/>
    <property type="match status" value="1"/>
</dbReference>
<keyword evidence="2" id="KW-0810">Translation regulation</keyword>
<dbReference type="GO" id="GO:0090071">
    <property type="term" value="P:negative regulation of ribosome biogenesis"/>
    <property type="evidence" value="ECO:0007669"/>
    <property type="project" value="UniProtKB-UniRule"/>
</dbReference>
<dbReference type="InterPro" id="IPR043519">
    <property type="entry name" value="NT_sf"/>
</dbReference>
<evidence type="ECO:0000313" key="3">
    <source>
        <dbReference type="EMBL" id="KDN96491.1"/>
    </source>
</evidence>
<gene>
    <name evidence="2" type="primary">rsfS</name>
    <name evidence="3" type="ORF">EI16_09520</name>
</gene>
<proteinExistence type="inferred from homology"/>
<dbReference type="Proteomes" id="UP000027341">
    <property type="component" value="Unassembled WGS sequence"/>
</dbReference>
<dbReference type="EMBL" id="JMIU01000001">
    <property type="protein sequence ID" value="KDN96491.1"/>
    <property type="molecule type" value="Genomic_DNA"/>
</dbReference>
<dbReference type="GO" id="GO:0017148">
    <property type="term" value="P:negative regulation of translation"/>
    <property type="evidence" value="ECO:0007669"/>
    <property type="project" value="UniProtKB-UniRule"/>
</dbReference>
<dbReference type="RefSeq" id="WP_029912761.1">
    <property type="nucleotide sequence ID" value="NZ_AP020335.1"/>
</dbReference>
<dbReference type="PANTHER" id="PTHR21043">
    <property type="entry name" value="IOJAP SUPERFAMILY ORTHOLOG"/>
    <property type="match status" value="1"/>
</dbReference>
<dbReference type="Gene3D" id="3.30.460.10">
    <property type="entry name" value="Beta Polymerase, domain 2"/>
    <property type="match status" value="1"/>
</dbReference>
<dbReference type="GO" id="GO:0042256">
    <property type="term" value="P:cytosolic ribosome assembly"/>
    <property type="evidence" value="ECO:0007669"/>
    <property type="project" value="UniProtKB-UniRule"/>
</dbReference>
<evidence type="ECO:0000256" key="1">
    <source>
        <dbReference type="ARBA" id="ARBA00010574"/>
    </source>
</evidence>
<organism evidence="3 4">
    <name type="scientific">Hydrogenovibrio marinus</name>
    <dbReference type="NCBI Taxonomy" id="28885"/>
    <lineage>
        <taxon>Bacteria</taxon>
        <taxon>Pseudomonadati</taxon>
        <taxon>Pseudomonadota</taxon>
        <taxon>Gammaproteobacteria</taxon>
        <taxon>Thiotrichales</taxon>
        <taxon>Piscirickettsiaceae</taxon>
        <taxon>Hydrogenovibrio</taxon>
    </lineage>
</organism>
<comment type="caution">
    <text evidence="3">The sequence shown here is derived from an EMBL/GenBank/DDBJ whole genome shotgun (WGS) entry which is preliminary data.</text>
</comment>
<dbReference type="GO" id="GO:0043023">
    <property type="term" value="F:ribosomal large subunit binding"/>
    <property type="evidence" value="ECO:0007669"/>
    <property type="project" value="TreeGrafter"/>
</dbReference>
<name>A0A067A1J0_HYDMR</name>
<keyword evidence="4" id="KW-1185">Reference proteome</keyword>
<keyword evidence="2" id="KW-0963">Cytoplasm</keyword>
<comment type="subcellular location">
    <subcellularLocation>
        <location evidence="2">Cytoplasm</location>
    </subcellularLocation>
</comment>
<comment type="subunit">
    <text evidence="2">Interacts with ribosomal protein uL14 (rplN).</text>
</comment>
<dbReference type="NCBIfam" id="TIGR00090">
    <property type="entry name" value="rsfS_iojap_ybeB"/>
    <property type="match status" value="1"/>
</dbReference>
<comment type="similarity">
    <text evidence="1 2">Belongs to the Iojap/RsfS family.</text>
</comment>
<dbReference type="GO" id="GO:0005737">
    <property type="term" value="C:cytoplasm"/>
    <property type="evidence" value="ECO:0007669"/>
    <property type="project" value="UniProtKB-SubCell"/>
</dbReference>
<comment type="function">
    <text evidence="2">Functions as a ribosomal silencing factor. Interacts with ribosomal protein uL14 (rplN), blocking formation of intersubunit bridge B8. Prevents association of the 30S and 50S ribosomal subunits and the formation of functional ribosomes, thus repressing translation.</text>
</comment>
<accession>A0A067A1J0</accession>
<protein>
    <recommendedName>
        <fullName evidence="2">Ribosomal silencing factor RsfS</fullName>
    </recommendedName>
</protein>
<dbReference type="HAMAP" id="MF_01477">
    <property type="entry name" value="Iojap_RsfS"/>
    <property type="match status" value="1"/>
</dbReference>
<dbReference type="AlphaFoldDB" id="A0A067A1J0"/>
<dbReference type="InterPro" id="IPR004394">
    <property type="entry name" value="Iojap/RsfS/C7orf30"/>
</dbReference>
<evidence type="ECO:0000256" key="2">
    <source>
        <dbReference type="HAMAP-Rule" id="MF_01477"/>
    </source>
</evidence>
<sequence>MDIKDVEDLVVKTLEDSKARDIQVLDVTELCSFTDRMIVATGTSSTHVRSTGDAVAQAFKDINEAPLGVEAGPEPDWVLVDLGNAVVHVMTESARAHYQLEKLWQAPSAQEMVNSAKA</sequence>
<keyword evidence="2" id="KW-0678">Repressor</keyword>
<dbReference type="STRING" id="28885.EI16_09520"/>
<dbReference type="PANTHER" id="PTHR21043:SF0">
    <property type="entry name" value="MITOCHONDRIAL ASSEMBLY OF RIBOSOMAL LARGE SUBUNIT PROTEIN 1"/>
    <property type="match status" value="1"/>
</dbReference>
<reference evidence="3 4" key="1">
    <citation type="submission" date="2014-04" db="EMBL/GenBank/DDBJ databases">
        <title>Draft genome sequence of Hydrogenovibrio marinus MH-110, a model organism for aerobic H2 metabolism.</title>
        <authorList>
            <person name="Cha H.J."/>
            <person name="Jo B.H."/>
            <person name="Hwang B.H."/>
        </authorList>
    </citation>
    <scope>NUCLEOTIDE SEQUENCE [LARGE SCALE GENOMIC DNA]</scope>
    <source>
        <strain evidence="3 4">MH-110</strain>
    </source>
</reference>
<evidence type="ECO:0000313" key="4">
    <source>
        <dbReference type="Proteomes" id="UP000027341"/>
    </source>
</evidence>
<dbReference type="SUPFAM" id="SSF81301">
    <property type="entry name" value="Nucleotidyltransferase"/>
    <property type="match status" value="1"/>
</dbReference>